<reference evidence="2 3" key="1">
    <citation type="submission" date="2023-04" db="EMBL/GenBank/DDBJ databases">
        <title>Marinoamorphus aggregata gen. nov., sp. Nov., isolate from tissue of brittle star Ophioplocus japonicus.</title>
        <authorList>
            <person name="Kawano K."/>
            <person name="Sawayama S."/>
            <person name="Nakagawa S."/>
        </authorList>
    </citation>
    <scope>NUCLEOTIDE SEQUENCE [LARGE SCALE GENOMIC DNA]</scope>
    <source>
        <strain evidence="2 3">NKW23</strain>
    </source>
</reference>
<accession>A0ABQ6LSR2</accession>
<evidence type="ECO:0000313" key="2">
    <source>
        <dbReference type="EMBL" id="GMG85106.1"/>
    </source>
</evidence>
<feature type="region of interest" description="Disordered" evidence="1">
    <location>
        <begin position="1"/>
        <end position="62"/>
    </location>
</feature>
<dbReference type="EMBL" id="BSYI01000051">
    <property type="protein sequence ID" value="GMG85106.1"/>
    <property type="molecule type" value="Genomic_DNA"/>
</dbReference>
<comment type="caution">
    <text evidence="2">The sequence shown here is derived from an EMBL/GenBank/DDBJ whole genome shotgun (WGS) entry which is preliminary data.</text>
</comment>
<gene>
    <name evidence="2" type="ORF">LNKW23_43220</name>
</gene>
<feature type="compositionally biased region" description="Basic residues" evidence="1">
    <location>
        <begin position="44"/>
        <end position="53"/>
    </location>
</feature>
<sequence length="62" mass="6362">MAGLQGAIREPCPTAEGAARSGGAGFGAEIGAAGEPAVLDGKRQPVRARRSSPKRRDEVRMS</sequence>
<protein>
    <submittedName>
        <fullName evidence="2">Uncharacterized protein</fullName>
    </submittedName>
</protein>
<proteinExistence type="predicted"/>
<evidence type="ECO:0000256" key="1">
    <source>
        <dbReference type="SAM" id="MobiDB-lite"/>
    </source>
</evidence>
<evidence type="ECO:0000313" key="3">
    <source>
        <dbReference type="Proteomes" id="UP001239909"/>
    </source>
</evidence>
<name>A0ABQ6LSR2_9RHOB</name>
<dbReference type="Proteomes" id="UP001239909">
    <property type="component" value="Unassembled WGS sequence"/>
</dbReference>
<keyword evidence="3" id="KW-1185">Reference proteome</keyword>
<organism evidence="2 3">
    <name type="scientific">Paralimibaculum aggregatum</name>
    <dbReference type="NCBI Taxonomy" id="3036245"/>
    <lineage>
        <taxon>Bacteria</taxon>
        <taxon>Pseudomonadati</taxon>
        <taxon>Pseudomonadota</taxon>
        <taxon>Alphaproteobacteria</taxon>
        <taxon>Rhodobacterales</taxon>
        <taxon>Paracoccaceae</taxon>
        <taxon>Paralimibaculum</taxon>
    </lineage>
</organism>